<protein>
    <submittedName>
        <fullName evidence="6">IclR family transcriptional regulator</fullName>
    </submittedName>
</protein>
<keyword evidence="7" id="KW-1185">Reference proteome</keyword>
<evidence type="ECO:0000256" key="1">
    <source>
        <dbReference type="ARBA" id="ARBA00023015"/>
    </source>
</evidence>
<dbReference type="Proteomes" id="UP000602745">
    <property type="component" value="Unassembled WGS sequence"/>
</dbReference>
<dbReference type="Pfam" id="PF01614">
    <property type="entry name" value="IclR_C"/>
    <property type="match status" value="1"/>
</dbReference>
<dbReference type="PANTHER" id="PTHR30136:SF39">
    <property type="entry name" value="TRANSCRIPTIONAL REGULATORY PROTEIN"/>
    <property type="match status" value="1"/>
</dbReference>
<dbReference type="SUPFAM" id="SSF46785">
    <property type="entry name" value="Winged helix' DNA-binding domain"/>
    <property type="match status" value="1"/>
</dbReference>
<dbReference type="Pfam" id="PF09339">
    <property type="entry name" value="HTH_IclR"/>
    <property type="match status" value="1"/>
</dbReference>
<organism evidence="6 7">
    <name type="scientific">Agaricicola taiwanensis</name>
    <dbReference type="NCBI Taxonomy" id="591372"/>
    <lineage>
        <taxon>Bacteria</taxon>
        <taxon>Pseudomonadati</taxon>
        <taxon>Pseudomonadota</taxon>
        <taxon>Alphaproteobacteria</taxon>
        <taxon>Rhodobacterales</taxon>
        <taxon>Paracoccaceae</taxon>
        <taxon>Agaricicola</taxon>
    </lineage>
</organism>
<comment type="caution">
    <text evidence="6">The sequence shown here is derived from an EMBL/GenBank/DDBJ whole genome shotgun (WGS) entry which is preliminary data.</text>
</comment>
<dbReference type="GO" id="GO:0003700">
    <property type="term" value="F:DNA-binding transcription factor activity"/>
    <property type="evidence" value="ECO:0007669"/>
    <property type="project" value="TreeGrafter"/>
</dbReference>
<keyword evidence="2" id="KW-0238">DNA-binding</keyword>
<proteinExistence type="predicted"/>
<dbReference type="PROSITE" id="PS51078">
    <property type="entry name" value="ICLR_ED"/>
    <property type="match status" value="1"/>
</dbReference>
<feature type="domain" description="IclR-ED" evidence="5">
    <location>
        <begin position="74"/>
        <end position="258"/>
    </location>
</feature>
<dbReference type="InterPro" id="IPR005471">
    <property type="entry name" value="Tscrpt_reg_IclR_N"/>
</dbReference>
<dbReference type="GO" id="GO:0003677">
    <property type="term" value="F:DNA binding"/>
    <property type="evidence" value="ECO:0007669"/>
    <property type="project" value="UniProtKB-KW"/>
</dbReference>
<evidence type="ECO:0000256" key="3">
    <source>
        <dbReference type="ARBA" id="ARBA00023163"/>
    </source>
</evidence>
<dbReference type="InterPro" id="IPR036390">
    <property type="entry name" value="WH_DNA-bd_sf"/>
</dbReference>
<evidence type="ECO:0000313" key="6">
    <source>
        <dbReference type="EMBL" id="GGE28441.1"/>
    </source>
</evidence>
<name>A0A8J2VMA5_9RHOB</name>
<gene>
    <name evidence="6" type="ORF">GCM10007276_02040</name>
</gene>
<dbReference type="SUPFAM" id="SSF55781">
    <property type="entry name" value="GAF domain-like"/>
    <property type="match status" value="1"/>
</dbReference>
<dbReference type="InterPro" id="IPR014757">
    <property type="entry name" value="Tscrpt_reg_IclR_C"/>
</dbReference>
<dbReference type="InterPro" id="IPR036388">
    <property type="entry name" value="WH-like_DNA-bd_sf"/>
</dbReference>
<keyword evidence="3" id="KW-0804">Transcription</keyword>
<evidence type="ECO:0000313" key="7">
    <source>
        <dbReference type="Proteomes" id="UP000602745"/>
    </source>
</evidence>
<reference evidence="6" key="1">
    <citation type="journal article" date="2014" name="Int. J. Syst. Evol. Microbiol.">
        <title>Complete genome sequence of Corynebacterium casei LMG S-19264T (=DSM 44701T), isolated from a smear-ripened cheese.</title>
        <authorList>
            <consortium name="US DOE Joint Genome Institute (JGI-PGF)"/>
            <person name="Walter F."/>
            <person name="Albersmeier A."/>
            <person name="Kalinowski J."/>
            <person name="Ruckert C."/>
        </authorList>
    </citation>
    <scope>NUCLEOTIDE SEQUENCE</scope>
    <source>
        <strain evidence="6">CCM 7684</strain>
    </source>
</reference>
<dbReference type="PANTHER" id="PTHR30136">
    <property type="entry name" value="HELIX-TURN-HELIX TRANSCRIPTIONAL REGULATOR, ICLR FAMILY"/>
    <property type="match status" value="1"/>
</dbReference>
<reference evidence="6" key="2">
    <citation type="submission" date="2020-09" db="EMBL/GenBank/DDBJ databases">
        <authorList>
            <person name="Sun Q."/>
            <person name="Sedlacek I."/>
        </authorList>
    </citation>
    <scope>NUCLEOTIDE SEQUENCE</scope>
    <source>
        <strain evidence="6">CCM 7684</strain>
    </source>
</reference>
<dbReference type="GO" id="GO:0045892">
    <property type="term" value="P:negative regulation of DNA-templated transcription"/>
    <property type="evidence" value="ECO:0007669"/>
    <property type="project" value="TreeGrafter"/>
</dbReference>
<dbReference type="SMART" id="SM00346">
    <property type="entry name" value="HTH_ICLR"/>
    <property type="match status" value="1"/>
</dbReference>
<keyword evidence="1" id="KW-0805">Transcription regulation</keyword>
<evidence type="ECO:0000256" key="2">
    <source>
        <dbReference type="ARBA" id="ARBA00023125"/>
    </source>
</evidence>
<dbReference type="AlphaFoldDB" id="A0A8J2VMA5"/>
<accession>A0A8J2VMA5</accession>
<evidence type="ECO:0000259" key="5">
    <source>
        <dbReference type="PROSITE" id="PS51078"/>
    </source>
</evidence>
<dbReference type="InterPro" id="IPR029016">
    <property type="entry name" value="GAF-like_dom_sf"/>
</dbReference>
<dbReference type="RefSeq" id="WP_188407821.1">
    <property type="nucleotide sequence ID" value="NZ_BMCP01000001.1"/>
</dbReference>
<evidence type="ECO:0000259" key="4">
    <source>
        <dbReference type="PROSITE" id="PS51077"/>
    </source>
</evidence>
<dbReference type="InterPro" id="IPR050707">
    <property type="entry name" value="HTH_MetabolicPath_Reg"/>
</dbReference>
<dbReference type="Gene3D" id="3.30.450.40">
    <property type="match status" value="1"/>
</dbReference>
<dbReference type="PROSITE" id="PS51077">
    <property type="entry name" value="HTH_ICLR"/>
    <property type="match status" value="1"/>
</dbReference>
<sequence length="266" mass="29557">MRRRPKESERHVNALMTAVMILDCFRSTNELQLKDIHHRTGINKSRILRYVGSLEASGLMYFNEDTGSYHLGPKLYYLGRVLEKKYSSVIDAVRPVMDELETGPDSVAYFSIRYGFERLVLVRRQPSGVDESVIKDGQVRPLHLGANSSILLAYEKSSVLARIMEHFRSARSIALSEPQLIEMTDKLRRIRASGFAISYGETKPGFYVTSVPVLGRSGILVGALGLSTPGDTSDEAEARRQIVILTEAATTISASLERTMTGEVAS</sequence>
<dbReference type="EMBL" id="BMCP01000001">
    <property type="protein sequence ID" value="GGE28441.1"/>
    <property type="molecule type" value="Genomic_DNA"/>
</dbReference>
<feature type="domain" description="HTH iclR-type" evidence="4">
    <location>
        <begin position="12"/>
        <end position="73"/>
    </location>
</feature>
<dbReference type="Gene3D" id="1.10.10.10">
    <property type="entry name" value="Winged helix-like DNA-binding domain superfamily/Winged helix DNA-binding domain"/>
    <property type="match status" value="1"/>
</dbReference>